<proteinExistence type="inferred from homology"/>
<dbReference type="InterPro" id="IPR001694">
    <property type="entry name" value="NADH_UbQ_OxRdtase_su1/FPO"/>
</dbReference>
<sequence>MMNLINIIFILMSTLLSIAFFTLMERKMISYSQTRKGPNKVYSMGILQPISDAIKLMGKEINMNLKCNFSIYMISPISNILCSMMMWMTLPFFYTFMFMKMSLMFLVSCMTFNTILIMMMSWSSNSNYSMIGMMRTIAQTISYEVNFMMIILTIINMTEQMNLNFMKKMQKYIPMMIMMNILFLMWLIIILAETNRTPFDFSEGESELISGFNIEFSSKSFMMIFLAEYSSILMMSMMTVMMFMSDLKTMKFNLMYLLMCNFFIWTRTTLPRFRYDKLMKLNWKQILPSVTIIFMISFLMKTYYTKKIINKISEENFY</sequence>
<reference evidence="15" key="1">
    <citation type="journal article" date="2004" name="Appl. Environ. Microbiol.">
        <title>Evolutionary relationships of primary prokaryotic endosymbionts of whiteflies and their hosts.</title>
        <authorList>
            <person name="Thao M.L."/>
            <person name="Baumann P."/>
        </authorList>
    </citation>
    <scope>NUCLEOTIDE SEQUENCE</scope>
</reference>
<dbReference type="GO" id="GO:0003954">
    <property type="term" value="F:NADH dehydrogenase activity"/>
    <property type="evidence" value="ECO:0007669"/>
    <property type="project" value="TreeGrafter"/>
</dbReference>
<feature type="transmembrane region" description="Helical" evidence="14">
    <location>
        <begin position="69"/>
        <end position="90"/>
    </location>
</feature>
<evidence type="ECO:0000256" key="1">
    <source>
        <dbReference type="ARBA" id="ARBA00003257"/>
    </source>
</evidence>
<dbReference type="PANTHER" id="PTHR11432:SF3">
    <property type="entry name" value="NADH-UBIQUINONE OXIDOREDUCTASE CHAIN 1"/>
    <property type="match status" value="1"/>
</dbReference>
<dbReference type="GO" id="GO:0005743">
    <property type="term" value="C:mitochondrial inner membrane"/>
    <property type="evidence" value="ECO:0007669"/>
    <property type="project" value="UniProtKB-SubCell"/>
</dbReference>
<evidence type="ECO:0000256" key="14">
    <source>
        <dbReference type="SAM" id="Phobius"/>
    </source>
</evidence>
<evidence type="ECO:0000256" key="12">
    <source>
        <dbReference type="RuleBase" id="RU000471"/>
    </source>
</evidence>
<dbReference type="EMBL" id="AY521261">
    <property type="protein sequence ID" value="AAS77777.1"/>
    <property type="molecule type" value="Genomic_DNA"/>
</dbReference>
<feature type="transmembrane region" description="Helical" evidence="14">
    <location>
        <begin position="102"/>
        <end position="122"/>
    </location>
</feature>
<feature type="transmembrane region" description="Helical" evidence="14">
    <location>
        <begin position="172"/>
        <end position="192"/>
    </location>
</feature>
<accession>Q6JCR0</accession>
<dbReference type="PROSITE" id="PS00668">
    <property type="entry name" value="COMPLEX1_ND1_2"/>
    <property type="match status" value="1"/>
</dbReference>
<dbReference type="Pfam" id="PF00146">
    <property type="entry name" value="NADHdh"/>
    <property type="match status" value="1"/>
</dbReference>
<dbReference type="PROSITE" id="PS00667">
    <property type="entry name" value="COMPLEX1_ND1_1"/>
    <property type="match status" value="1"/>
</dbReference>
<comment type="catalytic activity">
    <reaction evidence="13">
        <text>a ubiquinone + NADH + 5 H(+)(in) = a ubiquinol + NAD(+) + 4 H(+)(out)</text>
        <dbReference type="Rhea" id="RHEA:29091"/>
        <dbReference type="Rhea" id="RHEA-COMP:9565"/>
        <dbReference type="Rhea" id="RHEA-COMP:9566"/>
        <dbReference type="ChEBI" id="CHEBI:15378"/>
        <dbReference type="ChEBI" id="CHEBI:16389"/>
        <dbReference type="ChEBI" id="CHEBI:17976"/>
        <dbReference type="ChEBI" id="CHEBI:57540"/>
        <dbReference type="ChEBI" id="CHEBI:57945"/>
        <dbReference type="EC" id="7.1.1.2"/>
    </reaction>
</comment>
<evidence type="ECO:0000256" key="3">
    <source>
        <dbReference type="ARBA" id="ARBA00010535"/>
    </source>
</evidence>
<evidence type="ECO:0000256" key="7">
    <source>
        <dbReference type="ARBA" id="ARBA00022792"/>
    </source>
</evidence>
<feature type="transmembrane region" description="Helical" evidence="14">
    <location>
        <begin position="128"/>
        <end position="152"/>
    </location>
</feature>
<gene>
    <name evidence="15" type="primary">ND1</name>
</gene>
<feature type="transmembrane region" description="Helical" evidence="14">
    <location>
        <begin position="250"/>
        <end position="266"/>
    </location>
</feature>
<feature type="transmembrane region" description="Helical" evidence="14">
    <location>
        <begin position="221"/>
        <end position="243"/>
    </location>
</feature>
<dbReference type="EC" id="7.1.1.2" evidence="13"/>
<evidence type="ECO:0000313" key="15">
    <source>
        <dbReference type="EMBL" id="AAS77777.1"/>
    </source>
</evidence>
<evidence type="ECO:0000256" key="10">
    <source>
        <dbReference type="ARBA" id="ARBA00023128"/>
    </source>
</evidence>
<keyword evidence="10 13" id="KW-0496">Mitochondrion</keyword>
<dbReference type="InterPro" id="IPR018086">
    <property type="entry name" value="NADH_UbQ_OxRdtase_su1_CS"/>
</dbReference>
<evidence type="ECO:0000256" key="9">
    <source>
        <dbReference type="ARBA" id="ARBA00023075"/>
    </source>
</evidence>
<evidence type="ECO:0000256" key="8">
    <source>
        <dbReference type="ARBA" id="ARBA00022989"/>
    </source>
</evidence>
<keyword evidence="5" id="KW-0813">Transport</keyword>
<keyword evidence="9 13" id="KW-0830">Ubiquinone</keyword>
<dbReference type="GO" id="GO:0008137">
    <property type="term" value="F:NADH dehydrogenase (ubiquinone) activity"/>
    <property type="evidence" value="ECO:0007669"/>
    <property type="project" value="UniProtKB-EC"/>
</dbReference>
<comment type="subcellular location">
    <subcellularLocation>
        <location evidence="2 12">Mitochondrion inner membrane</location>
        <topology evidence="2 12">Multi-pass membrane protein</topology>
    </subcellularLocation>
</comment>
<protein>
    <recommendedName>
        <fullName evidence="4 13">NADH-ubiquinone oxidoreductase chain 1</fullName>
        <ecNumber evidence="13">7.1.1.2</ecNumber>
    </recommendedName>
</protein>
<dbReference type="PANTHER" id="PTHR11432">
    <property type="entry name" value="NADH DEHYDROGENASE SUBUNIT 1"/>
    <property type="match status" value="1"/>
</dbReference>
<keyword evidence="11 14" id="KW-0472">Membrane</keyword>
<name>Q6JCR0_9HEMI</name>
<comment type="function">
    <text evidence="1">Core subunit of the mitochondrial membrane respiratory chain NADH dehydrogenase (Complex I) that is believed to belong to the minimal assembly required for catalysis. Complex I functions in the transfer of electrons from NADH to the respiratory chain. The immediate electron acceptor for the enzyme is believed to be ubiquinone.</text>
</comment>
<keyword evidence="12" id="KW-0520">NAD</keyword>
<keyword evidence="6 12" id="KW-0812">Transmembrane</keyword>
<evidence type="ECO:0000256" key="4">
    <source>
        <dbReference type="ARBA" id="ARBA00021009"/>
    </source>
</evidence>
<geneLocation type="mitochondrion" evidence="15"/>
<feature type="transmembrane region" description="Helical" evidence="14">
    <location>
        <begin position="286"/>
        <end position="304"/>
    </location>
</feature>
<evidence type="ECO:0000256" key="11">
    <source>
        <dbReference type="ARBA" id="ARBA00023136"/>
    </source>
</evidence>
<evidence type="ECO:0000256" key="2">
    <source>
        <dbReference type="ARBA" id="ARBA00004448"/>
    </source>
</evidence>
<dbReference type="AlphaFoldDB" id="Q6JCR0"/>
<comment type="similarity">
    <text evidence="3 12">Belongs to the complex I subunit 1 family.</text>
</comment>
<keyword evidence="8 14" id="KW-1133">Transmembrane helix</keyword>
<organism evidence="15">
    <name type="scientific">Dialeurodes hongkongensis</name>
    <dbReference type="NCBI Taxonomy" id="267826"/>
    <lineage>
        <taxon>Eukaryota</taxon>
        <taxon>Metazoa</taxon>
        <taxon>Ecdysozoa</taxon>
        <taxon>Arthropoda</taxon>
        <taxon>Hexapoda</taxon>
        <taxon>Insecta</taxon>
        <taxon>Pterygota</taxon>
        <taxon>Neoptera</taxon>
        <taxon>Paraneoptera</taxon>
        <taxon>Hemiptera</taxon>
        <taxon>Sternorrhyncha</taxon>
        <taxon>Aleyrodoidea</taxon>
        <taxon>Aleyrodidae</taxon>
        <taxon>Aleyrodinae</taxon>
        <taxon>Dialeurodes</taxon>
    </lineage>
</organism>
<evidence type="ECO:0000256" key="13">
    <source>
        <dbReference type="RuleBase" id="RU000473"/>
    </source>
</evidence>
<evidence type="ECO:0000256" key="6">
    <source>
        <dbReference type="ARBA" id="ARBA00022692"/>
    </source>
</evidence>
<dbReference type="GO" id="GO:0009060">
    <property type="term" value="P:aerobic respiration"/>
    <property type="evidence" value="ECO:0007669"/>
    <property type="project" value="TreeGrafter"/>
</dbReference>
<evidence type="ECO:0000256" key="5">
    <source>
        <dbReference type="ARBA" id="ARBA00022448"/>
    </source>
</evidence>
<feature type="transmembrane region" description="Helical" evidence="14">
    <location>
        <begin position="7"/>
        <end position="24"/>
    </location>
</feature>
<keyword evidence="7" id="KW-0999">Mitochondrion inner membrane</keyword>